<organism evidence="1">
    <name type="scientific">Ophidiomyces ophidiicola</name>
    <dbReference type="NCBI Taxonomy" id="1387563"/>
    <lineage>
        <taxon>Eukaryota</taxon>
        <taxon>Fungi</taxon>
        <taxon>Dikarya</taxon>
        <taxon>Ascomycota</taxon>
        <taxon>Pezizomycotina</taxon>
        <taxon>Eurotiomycetes</taxon>
        <taxon>Eurotiomycetidae</taxon>
        <taxon>Onygenales</taxon>
        <taxon>Onygenaceae</taxon>
        <taxon>Ophidiomyces</taxon>
    </lineage>
</organism>
<dbReference type="EMBL" id="JALBCA010000042">
    <property type="protein sequence ID" value="KAI2387033.1"/>
    <property type="molecule type" value="Genomic_DNA"/>
</dbReference>
<reference evidence="1" key="1">
    <citation type="journal article" date="2022" name="bioRxiv">
        <title>Population genetic analysis of Ophidiomyces ophidiicola, the causative agent of snake fungal disease, indicates recent introductions to the USA.</title>
        <authorList>
            <person name="Ladner J.T."/>
            <person name="Palmer J.M."/>
            <person name="Ettinger C.L."/>
            <person name="Stajich J.E."/>
            <person name="Farrell T.M."/>
            <person name="Glorioso B.M."/>
            <person name="Lawson B."/>
            <person name="Price S.J."/>
            <person name="Stengle A.G."/>
            <person name="Grear D.A."/>
            <person name="Lorch J.M."/>
        </authorList>
    </citation>
    <scope>NUCLEOTIDE SEQUENCE</scope>
    <source>
        <strain evidence="1">NWHC 24266-5</strain>
    </source>
</reference>
<protein>
    <submittedName>
        <fullName evidence="1">Uncharacterized protein</fullName>
    </submittedName>
</protein>
<accession>A0ACB8UWS6</accession>
<proteinExistence type="predicted"/>
<sequence length="600" mass="65027">MAAANKGLIYRSAPEEFPVPGTDLVIEDVPFDTEAPAPDGGLIAQSLYTSFDPYMRGAMRPPHIKSYRPPYDIGQPIPSLSILKVLKSKNDNFKVGDIVTGFTPIQQYITISAQAAKGLTLLENPLGISDLRLFLGALGMPGLTAYSSLLEIGKPKKGETIFISSAAGAVGQVVGQIAKHEGLRVIGSVGSDEKLDYIIKDLGFDGGFNYKKEKASDALKRLAPNGIDIYYENVGGEQLQAAIEAMNDFGRIVACGMISQYNVKPENRYPITNLFMTVSKRLTIRGFIVSDPGMGDKWAKEHRERVSQWIKDGTFKPMIHETVGIDNAAKGLVGLFKGENFGKAVLKLSEEAVPSSSWRTNQPKRSNPSLKATPTILSTTVSTRSTQRRPQDGLLPSSFGASAETVMLYAFEFGTTDGILLHEVAARRPYDSEADAVTEEIRLDEGCSVPCDKQTGDSTSGTTLNETLKEIVGSGGQSLTQCLVNDAVEVPHTSPTHGSYHWDFERIVAASLVPLTLAPFAAGSLNPVTDAILCGALVLHSHIGFQALIVDYLPQRRVPKTRAFCIWTLRLATLTVAVGLYEFETNDVGVTEAIKRIWKA</sequence>
<evidence type="ECO:0000313" key="1">
    <source>
        <dbReference type="EMBL" id="KAI2387033.1"/>
    </source>
</evidence>
<gene>
    <name evidence="1" type="ORF">LOY88_003262</name>
</gene>
<name>A0ACB8UWS6_9EURO</name>
<comment type="caution">
    <text evidence="1">The sequence shown here is derived from an EMBL/GenBank/DDBJ whole genome shotgun (WGS) entry which is preliminary data.</text>
</comment>